<evidence type="ECO:0000256" key="2">
    <source>
        <dbReference type="ARBA" id="ARBA00022688"/>
    </source>
</evidence>
<evidence type="ECO:0000256" key="7">
    <source>
        <dbReference type="ARBA" id="ARBA00023136"/>
    </source>
</evidence>
<keyword evidence="2" id="KW-0831">Ubiquinone biosynthesis</keyword>
<keyword evidence="8" id="KW-0830">Ubiquinone</keyword>
<evidence type="ECO:0000256" key="6">
    <source>
        <dbReference type="ARBA" id="ARBA00023033"/>
    </source>
</evidence>
<gene>
    <name evidence="8" type="ORF">EVA68_08575</name>
</gene>
<dbReference type="InterPro" id="IPR011566">
    <property type="entry name" value="Ubq_synth_Coq7"/>
</dbReference>
<evidence type="ECO:0000256" key="1">
    <source>
        <dbReference type="ARBA" id="ARBA00004749"/>
    </source>
</evidence>
<keyword evidence="3" id="KW-0479">Metal-binding</keyword>
<reference evidence="8 9" key="1">
    <citation type="submission" date="2019-02" db="EMBL/GenBank/DDBJ databases">
        <title>Prokaryotic population dynamics and viral predation in marine succession experiment using metagenomics: the confinement effect.</title>
        <authorList>
            <person name="Haro-Moreno J.M."/>
            <person name="Rodriguez-Valera F."/>
            <person name="Lopez-Perez M."/>
        </authorList>
    </citation>
    <scope>NUCLEOTIDE SEQUENCE [LARGE SCALE GENOMIC DNA]</scope>
    <source>
        <strain evidence="8">MED-G157</strain>
    </source>
</reference>
<evidence type="ECO:0000313" key="9">
    <source>
        <dbReference type="Proteomes" id="UP000316199"/>
    </source>
</evidence>
<protein>
    <submittedName>
        <fullName evidence="8">Demethoxyubiquinone hydroxylase family protein</fullName>
    </submittedName>
</protein>
<dbReference type="InterPro" id="IPR009078">
    <property type="entry name" value="Ferritin-like_SF"/>
</dbReference>
<dbReference type="EMBL" id="SHAG01000066">
    <property type="protein sequence ID" value="RZO74689.1"/>
    <property type="molecule type" value="Genomic_DNA"/>
</dbReference>
<keyword evidence="4" id="KW-0560">Oxidoreductase</keyword>
<dbReference type="Pfam" id="PF03232">
    <property type="entry name" value="COQ7"/>
    <property type="match status" value="1"/>
</dbReference>
<dbReference type="PANTHER" id="PTHR11237:SF4">
    <property type="entry name" value="5-DEMETHOXYUBIQUINONE HYDROXYLASE, MITOCHONDRIAL"/>
    <property type="match status" value="1"/>
</dbReference>
<dbReference type="AlphaFoldDB" id="A0A520RWR7"/>
<evidence type="ECO:0000313" key="8">
    <source>
        <dbReference type="EMBL" id="RZO74689.1"/>
    </source>
</evidence>
<evidence type="ECO:0000256" key="4">
    <source>
        <dbReference type="ARBA" id="ARBA00023002"/>
    </source>
</evidence>
<comment type="pathway">
    <text evidence="1">Cofactor biosynthesis; ubiquinone biosynthesis.</text>
</comment>
<dbReference type="GO" id="GO:0046872">
    <property type="term" value="F:metal ion binding"/>
    <property type="evidence" value="ECO:0007669"/>
    <property type="project" value="UniProtKB-KW"/>
</dbReference>
<name>A0A520RWR7_9GAMM</name>
<keyword evidence="6" id="KW-0503">Monooxygenase</keyword>
<evidence type="ECO:0000256" key="5">
    <source>
        <dbReference type="ARBA" id="ARBA00023004"/>
    </source>
</evidence>
<organism evidence="8 9">
    <name type="scientific">OM182 bacterium</name>
    <dbReference type="NCBI Taxonomy" id="2510334"/>
    <lineage>
        <taxon>Bacteria</taxon>
        <taxon>Pseudomonadati</taxon>
        <taxon>Pseudomonadota</taxon>
        <taxon>Gammaproteobacteria</taxon>
        <taxon>OMG group</taxon>
        <taxon>OM182 clade</taxon>
    </lineage>
</organism>
<dbReference type="SUPFAM" id="SSF47240">
    <property type="entry name" value="Ferritin-like"/>
    <property type="match status" value="1"/>
</dbReference>
<comment type="caution">
    <text evidence="8">The sequence shown here is derived from an EMBL/GenBank/DDBJ whole genome shotgun (WGS) entry which is preliminary data.</text>
</comment>
<keyword evidence="7" id="KW-0472">Membrane</keyword>
<accession>A0A520RWR7</accession>
<dbReference type="GO" id="GO:0008682">
    <property type="term" value="F:3-demethoxyubiquinol 3-hydroxylase activity"/>
    <property type="evidence" value="ECO:0007669"/>
    <property type="project" value="TreeGrafter"/>
</dbReference>
<keyword evidence="5" id="KW-0408">Iron</keyword>
<proteinExistence type="predicted"/>
<sequence>MLKIDFSPQQLSLLRSDHAGELGAVNIYKGILWCARDPAVVAFANCHLEVESKHLASVESLLIPKHRSTLSPLWVVAGRALGLMAVVGGKNFLFSTIASVEEFVVEHYKQQLPFFSGTVQDLLKEMMADETTHREDAAHRSSRRHMLWEILVKKGCGLAVFASSKC</sequence>
<dbReference type="GO" id="GO:0006744">
    <property type="term" value="P:ubiquinone biosynthetic process"/>
    <property type="evidence" value="ECO:0007669"/>
    <property type="project" value="UniProtKB-KW"/>
</dbReference>
<dbReference type="PANTHER" id="PTHR11237">
    <property type="entry name" value="COENZYME Q10 BIOSYNTHESIS PROTEIN 7"/>
    <property type="match status" value="1"/>
</dbReference>
<evidence type="ECO:0000256" key="3">
    <source>
        <dbReference type="ARBA" id="ARBA00022723"/>
    </source>
</evidence>
<dbReference type="Proteomes" id="UP000316199">
    <property type="component" value="Unassembled WGS sequence"/>
</dbReference>